<dbReference type="EMBL" id="JAYRBN010000112">
    <property type="protein sequence ID" value="KAL2724658.1"/>
    <property type="molecule type" value="Genomic_DNA"/>
</dbReference>
<gene>
    <name evidence="1" type="ORF">V1477_018519</name>
</gene>
<comment type="caution">
    <text evidence="1">The sequence shown here is derived from an EMBL/GenBank/DDBJ whole genome shotgun (WGS) entry which is preliminary data.</text>
</comment>
<name>A0ABD2AVP2_VESMC</name>
<dbReference type="AlphaFoldDB" id="A0ABD2AVP2"/>
<proteinExistence type="predicted"/>
<organism evidence="1 2">
    <name type="scientific">Vespula maculifrons</name>
    <name type="common">Eastern yellow jacket</name>
    <name type="synonym">Wasp</name>
    <dbReference type="NCBI Taxonomy" id="7453"/>
    <lineage>
        <taxon>Eukaryota</taxon>
        <taxon>Metazoa</taxon>
        <taxon>Ecdysozoa</taxon>
        <taxon>Arthropoda</taxon>
        <taxon>Hexapoda</taxon>
        <taxon>Insecta</taxon>
        <taxon>Pterygota</taxon>
        <taxon>Neoptera</taxon>
        <taxon>Endopterygota</taxon>
        <taxon>Hymenoptera</taxon>
        <taxon>Apocrita</taxon>
        <taxon>Aculeata</taxon>
        <taxon>Vespoidea</taxon>
        <taxon>Vespidae</taxon>
        <taxon>Vespinae</taxon>
        <taxon>Vespula</taxon>
    </lineage>
</organism>
<reference evidence="1 2" key="1">
    <citation type="journal article" date="2024" name="Ann. Entomol. Soc. Am.">
        <title>Genomic analyses of the southern and eastern yellowjacket wasps (Hymenoptera: Vespidae) reveal evolutionary signatures of social life.</title>
        <authorList>
            <person name="Catto M.A."/>
            <person name="Caine P.B."/>
            <person name="Orr S.E."/>
            <person name="Hunt B.G."/>
            <person name="Goodisman M.A.D."/>
        </authorList>
    </citation>
    <scope>NUCLEOTIDE SEQUENCE [LARGE SCALE GENOMIC DNA]</scope>
    <source>
        <strain evidence="1">232</strain>
        <tissue evidence="1">Head and thorax</tissue>
    </source>
</reference>
<dbReference type="Proteomes" id="UP001607303">
    <property type="component" value="Unassembled WGS sequence"/>
</dbReference>
<evidence type="ECO:0000313" key="2">
    <source>
        <dbReference type="Proteomes" id="UP001607303"/>
    </source>
</evidence>
<protein>
    <submittedName>
        <fullName evidence="1">Uncharacterized protein</fullName>
    </submittedName>
</protein>
<keyword evidence="2" id="KW-1185">Reference proteome</keyword>
<sequence length="112" mass="12130">MRNNVLVCRKTLKIPCRTITQRAIIAAVRLLSILEPFVHPSNISKYAVTASASVKRLDSRQLPTTATTPAAVTTTTMASVPAGYDVFVASKFTIVLFLSLPKSPLKTTLSQI</sequence>
<evidence type="ECO:0000313" key="1">
    <source>
        <dbReference type="EMBL" id="KAL2724658.1"/>
    </source>
</evidence>
<accession>A0ABD2AVP2</accession>